<proteinExistence type="predicted"/>
<evidence type="ECO:0000313" key="2">
    <source>
        <dbReference type="EMBL" id="CAG8560297.1"/>
    </source>
</evidence>
<keyword evidence="3" id="KW-1185">Reference proteome</keyword>
<comment type="caution">
    <text evidence="2">The sequence shown here is derived from an EMBL/GenBank/DDBJ whole genome shotgun (WGS) entry which is preliminary data.</text>
</comment>
<protein>
    <submittedName>
        <fullName evidence="2">3749_t:CDS:1</fullName>
    </submittedName>
</protein>
<reference evidence="2" key="1">
    <citation type="submission" date="2021-06" db="EMBL/GenBank/DDBJ databases">
        <authorList>
            <person name="Kallberg Y."/>
            <person name="Tangrot J."/>
            <person name="Rosling A."/>
        </authorList>
    </citation>
    <scope>NUCLEOTIDE SEQUENCE</scope>
    <source>
        <strain evidence="2">IN212</strain>
    </source>
</reference>
<accession>A0A9N9B9P5</accession>
<gene>
    <name evidence="2" type="ORF">RFULGI_LOCUS5030</name>
</gene>
<dbReference type="EMBL" id="CAJVPZ010005365">
    <property type="protein sequence ID" value="CAG8560297.1"/>
    <property type="molecule type" value="Genomic_DNA"/>
</dbReference>
<dbReference type="Proteomes" id="UP000789396">
    <property type="component" value="Unassembled WGS sequence"/>
</dbReference>
<name>A0A9N9B9P5_9GLOM</name>
<evidence type="ECO:0000313" key="3">
    <source>
        <dbReference type="Proteomes" id="UP000789396"/>
    </source>
</evidence>
<dbReference type="OrthoDB" id="2339440at2759"/>
<sequence length="121" mass="14010">MHQERLEIPQPIQLRPQQSQHLQVFEEENISNLDVSNIEDNTSPQKELHYFLRNLSNKIKQAIDQEMIEDTSDEEDDELLVNLDNDDIEPEDLQRATLGDALDSIEGNNNSTIYAVGHRKQ</sequence>
<feature type="region of interest" description="Disordered" evidence="1">
    <location>
        <begin position="1"/>
        <end position="20"/>
    </location>
</feature>
<dbReference type="AlphaFoldDB" id="A0A9N9B9P5"/>
<evidence type="ECO:0000256" key="1">
    <source>
        <dbReference type="SAM" id="MobiDB-lite"/>
    </source>
</evidence>
<organism evidence="2 3">
    <name type="scientific">Racocetra fulgida</name>
    <dbReference type="NCBI Taxonomy" id="60492"/>
    <lineage>
        <taxon>Eukaryota</taxon>
        <taxon>Fungi</taxon>
        <taxon>Fungi incertae sedis</taxon>
        <taxon>Mucoromycota</taxon>
        <taxon>Glomeromycotina</taxon>
        <taxon>Glomeromycetes</taxon>
        <taxon>Diversisporales</taxon>
        <taxon>Gigasporaceae</taxon>
        <taxon>Racocetra</taxon>
    </lineage>
</organism>